<dbReference type="RefSeq" id="WP_155034612.1">
    <property type="nucleotide sequence ID" value="NZ_JAYMMG010000002.1"/>
</dbReference>
<evidence type="ECO:0000259" key="1">
    <source>
        <dbReference type="Pfam" id="PF13568"/>
    </source>
</evidence>
<evidence type="ECO:0000313" key="2">
    <source>
        <dbReference type="EMBL" id="MTH28625.1"/>
    </source>
</evidence>
<dbReference type="EMBL" id="WMJY01000002">
    <property type="protein sequence ID" value="MTH28625.1"/>
    <property type="molecule type" value="Genomic_DNA"/>
</dbReference>
<sequence length="226" mass="26747">MMRKVFYLWCISFFTIHGIAQEQWDYEENTVDLKYREDQFYFGVSHTLMQDKFKGYSPYSFSIGINGGFLRDFPINQNRTIAIAPGIGYSYLNLRSNFGLSETNEYLMLSNYKQSSLSLHSIDLPIELRWRTSTPESHKFWRVYLGFKASYNFNNRFKTTTSSYSIIRTGDMNINKWMYGAYASVGFNTWNFYVYYGLNSIYKNEVFANDPTRLKMLNVGMMFYIL</sequence>
<organism evidence="2 3">
    <name type="scientific">Myroides pelagicus</name>
    <dbReference type="NCBI Taxonomy" id="270914"/>
    <lineage>
        <taxon>Bacteria</taxon>
        <taxon>Pseudomonadati</taxon>
        <taxon>Bacteroidota</taxon>
        <taxon>Flavobacteriia</taxon>
        <taxon>Flavobacteriales</taxon>
        <taxon>Flavobacteriaceae</taxon>
        <taxon>Myroides</taxon>
    </lineage>
</organism>
<keyword evidence="3" id="KW-1185">Reference proteome</keyword>
<dbReference type="InterPro" id="IPR025665">
    <property type="entry name" value="Beta-barrel_OMP_2"/>
</dbReference>
<evidence type="ECO:0000313" key="3">
    <source>
        <dbReference type="Proteomes" id="UP000488936"/>
    </source>
</evidence>
<protein>
    <submittedName>
        <fullName evidence="2">Outer membrane beta-barrel protein</fullName>
    </submittedName>
</protein>
<dbReference type="Pfam" id="PF13568">
    <property type="entry name" value="OMP_b-brl_2"/>
    <property type="match status" value="1"/>
</dbReference>
<dbReference type="OrthoDB" id="959017at2"/>
<accession>A0A7K1GI67</accession>
<reference evidence="2 3" key="1">
    <citation type="journal article" date="2006" name="Int. J. Syst. Evol. Microbiol.">
        <title>Myroides pelagicus sp. nov., isolated from seawater in Thailand.</title>
        <authorList>
            <person name="Yoon J."/>
            <person name="Maneerat S."/>
            <person name="Kawai F."/>
            <person name="Yokota A."/>
        </authorList>
    </citation>
    <scope>NUCLEOTIDE SEQUENCE [LARGE SCALE GENOMIC DNA]</scope>
    <source>
        <strain evidence="2 3">SM1T</strain>
    </source>
</reference>
<comment type="caution">
    <text evidence="2">The sequence shown here is derived from an EMBL/GenBank/DDBJ whole genome shotgun (WGS) entry which is preliminary data.</text>
</comment>
<dbReference type="AlphaFoldDB" id="A0A7K1GI67"/>
<proteinExistence type="predicted"/>
<feature type="domain" description="Outer membrane protein beta-barrel" evidence="1">
    <location>
        <begin position="29"/>
        <end position="202"/>
    </location>
</feature>
<gene>
    <name evidence="2" type="ORF">GJV77_01625</name>
</gene>
<name>A0A7K1GI67_9FLAO</name>
<dbReference type="Proteomes" id="UP000488936">
    <property type="component" value="Unassembled WGS sequence"/>
</dbReference>